<keyword evidence="3" id="KW-1185">Reference proteome</keyword>
<feature type="domain" description="MalT-like winged helix" evidence="1">
    <location>
        <begin position="146"/>
        <end position="228"/>
    </location>
</feature>
<reference evidence="3" key="1">
    <citation type="journal article" date="2019" name="Int. J. Syst. Evol. Microbiol.">
        <title>The Global Catalogue of Microorganisms (GCM) 10K type strain sequencing project: providing services to taxonomists for standard genome sequencing and annotation.</title>
        <authorList>
            <consortium name="The Broad Institute Genomics Platform"/>
            <consortium name="The Broad Institute Genome Sequencing Center for Infectious Disease"/>
            <person name="Wu L."/>
            <person name="Ma J."/>
        </authorList>
    </citation>
    <scope>NUCLEOTIDE SEQUENCE [LARGE SCALE GENOMIC DNA]</scope>
    <source>
        <strain evidence="3">JCM 12165</strain>
    </source>
</reference>
<dbReference type="Proteomes" id="UP001597145">
    <property type="component" value="Unassembled WGS sequence"/>
</dbReference>
<name>A0ABW4FN35_9PSEU</name>
<dbReference type="EMBL" id="JBHUCP010000014">
    <property type="protein sequence ID" value="MFD1531740.1"/>
    <property type="molecule type" value="Genomic_DNA"/>
</dbReference>
<accession>A0ABW4FN35</accession>
<organism evidence="2 3">
    <name type="scientific">Pseudonocardia aurantiaca</name>
    <dbReference type="NCBI Taxonomy" id="75290"/>
    <lineage>
        <taxon>Bacteria</taxon>
        <taxon>Bacillati</taxon>
        <taxon>Actinomycetota</taxon>
        <taxon>Actinomycetes</taxon>
        <taxon>Pseudonocardiales</taxon>
        <taxon>Pseudonocardiaceae</taxon>
        <taxon>Pseudonocardia</taxon>
    </lineage>
</organism>
<dbReference type="InterPro" id="IPR011990">
    <property type="entry name" value="TPR-like_helical_dom_sf"/>
</dbReference>
<dbReference type="RefSeq" id="WP_343979930.1">
    <property type="nucleotide sequence ID" value="NZ_BAAAJG010000011.1"/>
</dbReference>
<evidence type="ECO:0000313" key="3">
    <source>
        <dbReference type="Proteomes" id="UP001597145"/>
    </source>
</evidence>
<evidence type="ECO:0000313" key="2">
    <source>
        <dbReference type="EMBL" id="MFD1531740.1"/>
    </source>
</evidence>
<gene>
    <name evidence="2" type="ORF">ACFSCY_20110</name>
</gene>
<sequence>MEKMLQELTPDDQPIVLVIDDLNELETREALEQLEQLLVRLPPQLRVVLAGRHDPPLRLHHLRLEGELAEIRAADLAFSTAETAELLKCAGVDLRESDVELLQERTEGWAAGLRLAVISLIGHAEPERLVAEFSGSERTVAEYMLAEMLERQPADVRHLLLRTSIVDRVNGSLGDVLTGIGGSERMLHALEDANSFVVSLDPERSWFRYHHLFGDLLRLELRRTAPDEVPELHRRAAEWFATHGHVVEAIRHALAAGSWAYAGQLLVDNALNLTLDGQVAVVHDLLGGFPTAALQADPELTVVWAADQVEQGSLDEAAAYLALAEDHLDIAPPERRPQLDVSRAVIKLLLARRRGDFSDVLEQVEFLARPCAVRSHAAVALSGELRAMALMNLGIVEMWSPGLAEAEKHLEEAARIAHRIGRPYLEVGCLAHLGFAANAHSIGKARQRCREAIILAERHGWDENHVIAPALATLGGNLVWSGEYDEALQLLERGEKAHRSDVEPATSLLWHLARGMLHAAQGEWDRALERFRSAEAMQTLLVSVHALAVQVRSFVMAT</sequence>
<evidence type="ECO:0000259" key="1">
    <source>
        <dbReference type="Pfam" id="PF25873"/>
    </source>
</evidence>
<proteinExistence type="predicted"/>
<comment type="caution">
    <text evidence="2">The sequence shown here is derived from an EMBL/GenBank/DDBJ whole genome shotgun (WGS) entry which is preliminary data.</text>
</comment>
<protein>
    <recommendedName>
        <fullName evidence="1">MalT-like winged helix domain-containing protein</fullName>
    </recommendedName>
</protein>
<dbReference type="SUPFAM" id="SSF48452">
    <property type="entry name" value="TPR-like"/>
    <property type="match status" value="1"/>
</dbReference>
<dbReference type="Pfam" id="PF25873">
    <property type="entry name" value="WHD_MalT"/>
    <property type="match status" value="1"/>
</dbReference>
<dbReference type="Gene3D" id="1.25.40.10">
    <property type="entry name" value="Tetratricopeptide repeat domain"/>
    <property type="match status" value="1"/>
</dbReference>
<dbReference type="InterPro" id="IPR059106">
    <property type="entry name" value="WHD_MalT"/>
</dbReference>